<evidence type="ECO:0000313" key="2">
    <source>
        <dbReference type="Proteomes" id="UP000295210"/>
    </source>
</evidence>
<name>A0A4R1LAZ1_9BACT</name>
<protein>
    <submittedName>
        <fullName evidence="1">Uncharacterized protein</fullName>
    </submittedName>
</protein>
<gene>
    <name evidence="1" type="ORF">C7378_1703</name>
</gene>
<dbReference type="AlphaFoldDB" id="A0A4R1LAZ1"/>
<reference evidence="1 2" key="1">
    <citation type="submission" date="2019-03" db="EMBL/GenBank/DDBJ databases">
        <title>Genomic Encyclopedia of Type Strains, Phase IV (KMG-IV): sequencing the most valuable type-strain genomes for metagenomic binning, comparative biology and taxonomic classification.</title>
        <authorList>
            <person name="Goeker M."/>
        </authorList>
    </citation>
    <scope>NUCLEOTIDE SEQUENCE [LARGE SCALE GENOMIC DNA]</scope>
    <source>
        <strain evidence="1 2">DSM 103428</strain>
    </source>
</reference>
<dbReference type="Proteomes" id="UP000295210">
    <property type="component" value="Unassembled WGS sequence"/>
</dbReference>
<comment type="caution">
    <text evidence="1">The sequence shown here is derived from an EMBL/GenBank/DDBJ whole genome shotgun (WGS) entry which is preliminary data.</text>
</comment>
<keyword evidence="2" id="KW-1185">Reference proteome</keyword>
<evidence type="ECO:0000313" key="1">
    <source>
        <dbReference type="EMBL" id="TCK74083.1"/>
    </source>
</evidence>
<sequence>MTGTTKGPSCVGCSVDVEEWFLLTDRVPEGKLYKFRQLIEAIML</sequence>
<organism evidence="1 2">
    <name type="scientific">Acidipila rosea</name>
    <dbReference type="NCBI Taxonomy" id="768535"/>
    <lineage>
        <taxon>Bacteria</taxon>
        <taxon>Pseudomonadati</taxon>
        <taxon>Acidobacteriota</taxon>
        <taxon>Terriglobia</taxon>
        <taxon>Terriglobales</taxon>
        <taxon>Acidobacteriaceae</taxon>
        <taxon>Acidipila</taxon>
    </lineage>
</organism>
<accession>A0A4R1LAZ1</accession>
<proteinExistence type="predicted"/>
<dbReference type="EMBL" id="SMGK01000002">
    <property type="protein sequence ID" value="TCK74083.1"/>
    <property type="molecule type" value="Genomic_DNA"/>
</dbReference>